<evidence type="ECO:0000256" key="16">
    <source>
        <dbReference type="PIRSR" id="PIRSR000386-1"/>
    </source>
</evidence>
<dbReference type="Pfam" id="PF01746">
    <property type="entry name" value="tRNA_m1G_MT"/>
    <property type="match status" value="1"/>
</dbReference>
<name>A0A1F2WFS0_9ACTN</name>
<comment type="function">
    <text evidence="1 15 17">Specifically methylates guanosine-37 in various tRNAs.</text>
</comment>
<dbReference type="CDD" id="cd18080">
    <property type="entry name" value="TrmD-like"/>
    <property type="match status" value="1"/>
</dbReference>
<dbReference type="InterPro" id="IPR016009">
    <property type="entry name" value="tRNA_MeTrfase_TRMD/TRM10"/>
</dbReference>
<evidence type="ECO:0000256" key="17">
    <source>
        <dbReference type="RuleBase" id="RU003464"/>
    </source>
</evidence>
<feature type="binding site" evidence="15 16">
    <location>
        <begin position="140"/>
        <end position="145"/>
    </location>
    <ligand>
        <name>S-adenosyl-L-methionine</name>
        <dbReference type="ChEBI" id="CHEBI:59789"/>
    </ligand>
</feature>
<dbReference type="GO" id="GO:0005829">
    <property type="term" value="C:cytosol"/>
    <property type="evidence" value="ECO:0007669"/>
    <property type="project" value="TreeGrafter"/>
</dbReference>
<feature type="domain" description="tRNA methyltransferase TRMD/TRM10-type" evidence="19">
    <location>
        <begin position="1"/>
        <end position="231"/>
    </location>
</feature>
<keyword evidence="9 15" id="KW-0808">Transferase</keyword>
<keyword evidence="10 15" id="KW-0949">S-adenosyl-L-methionine</keyword>
<comment type="subunit">
    <text evidence="4 15 17">Homodimer.</text>
</comment>
<dbReference type="InterPro" id="IPR029028">
    <property type="entry name" value="Alpha/beta_knot_MTases"/>
</dbReference>
<evidence type="ECO:0000313" key="20">
    <source>
        <dbReference type="EMBL" id="OFW55708.1"/>
    </source>
</evidence>
<feature type="binding site" evidence="15 16">
    <location>
        <position position="120"/>
    </location>
    <ligand>
        <name>S-adenosyl-L-methionine</name>
        <dbReference type="ChEBI" id="CHEBI:59789"/>
    </ligand>
</feature>
<dbReference type="GO" id="GO:0052906">
    <property type="term" value="F:tRNA (guanine(37)-N1)-methyltransferase activity"/>
    <property type="evidence" value="ECO:0007669"/>
    <property type="project" value="UniProtKB-UniRule"/>
</dbReference>
<evidence type="ECO:0000256" key="6">
    <source>
        <dbReference type="ARBA" id="ARBA00014679"/>
    </source>
</evidence>
<dbReference type="Proteomes" id="UP000177876">
    <property type="component" value="Unassembled WGS sequence"/>
</dbReference>
<sequence length="241" mass="26853">MRIDVYSIFPGIFESPLRESLLGKAIESGVIDLRLHDIRDYAEGRHRQVDDAPFGGGPGMVMKPEPIFRAVTETLGYRMDRLDELKSEVEVILLTPSGETFDQEKANQLAGREHLALICGRYEGVDERVREHLCTRALSVGDYVLSGGEFAALIVIDAVARLVPGVVGNEASLADESFSRGLLEYPQYTRPADFNSWKVPEIVLSGNHGEIEKWRCQVAKESTRKTRPELSGIAQRKPDEV</sequence>
<keyword evidence="7 15" id="KW-0963">Cytoplasm</keyword>
<proteinExistence type="inferred from homology"/>
<evidence type="ECO:0000256" key="13">
    <source>
        <dbReference type="ARBA" id="ARBA00033392"/>
    </source>
</evidence>
<dbReference type="STRING" id="1797197.A2Y75_05885"/>
<dbReference type="InterPro" id="IPR023148">
    <property type="entry name" value="tRNA_m1G_MeTrfase_C_sf"/>
</dbReference>
<evidence type="ECO:0000256" key="1">
    <source>
        <dbReference type="ARBA" id="ARBA00002634"/>
    </source>
</evidence>
<dbReference type="Gene3D" id="1.10.1270.20">
    <property type="entry name" value="tRNA(m1g37)methyltransferase, domain 2"/>
    <property type="match status" value="1"/>
</dbReference>
<evidence type="ECO:0000256" key="8">
    <source>
        <dbReference type="ARBA" id="ARBA00022603"/>
    </source>
</evidence>
<protein>
    <recommendedName>
        <fullName evidence="6 15">tRNA (guanine-N(1)-)-methyltransferase</fullName>
        <ecNumber evidence="5 15">2.1.1.228</ecNumber>
    </recommendedName>
    <alternativeName>
        <fullName evidence="12 15">M1G-methyltransferase</fullName>
    </alternativeName>
    <alternativeName>
        <fullName evidence="13 15">tRNA [GM37] methyltransferase</fullName>
    </alternativeName>
</protein>
<keyword evidence="8 15" id="KW-0489">Methyltransferase</keyword>
<dbReference type="EC" id="2.1.1.228" evidence="5 15"/>
<reference evidence="20 21" key="1">
    <citation type="journal article" date="2016" name="Nat. Commun.">
        <title>Thousands of microbial genomes shed light on interconnected biogeochemical processes in an aquifer system.</title>
        <authorList>
            <person name="Anantharaman K."/>
            <person name="Brown C.T."/>
            <person name="Hug L.A."/>
            <person name="Sharon I."/>
            <person name="Castelle C.J."/>
            <person name="Probst A.J."/>
            <person name="Thomas B.C."/>
            <person name="Singh A."/>
            <person name="Wilkins M.J."/>
            <person name="Karaoz U."/>
            <person name="Brodie E.L."/>
            <person name="Williams K.H."/>
            <person name="Hubbard S.S."/>
            <person name="Banfield J.F."/>
        </authorList>
    </citation>
    <scope>NUCLEOTIDE SEQUENCE [LARGE SCALE GENOMIC DNA]</scope>
</reference>
<evidence type="ECO:0000256" key="14">
    <source>
        <dbReference type="ARBA" id="ARBA00047783"/>
    </source>
</evidence>
<dbReference type="AlphaFoldDB" id="A0A1F2WFS0"/>
<dbReference type="PIRSF" id="PIRSF000386">
    <property type="entry name" value="tRNA_mtase"/>
    <property type="match status" value="1"/>
</dbReference>
<dbReference type="FunFam" id="3.40.1280.10:FF:000001">
    <property type="entry name" value="tRNA (guanine-N(1)-)-methyltransferase"/>
    <property type="match status" value="1"/>
</dbReference>
<dbReference type="NCBIfam" id="NF000648">
    <property type="entry name" value="PRK00026.1"/>
    <property type="match status" value="1"/>
</dbReference>
<dbReference type="HAMAP" id="MF_00605">
    <property type="entry name" value="TrmD"/>
    <property type="match status" value="1"/>
</dbReference>
<feature type="region of interest" description="Disordered" evidence="18">
    <location>
        <begin position="222"/>
        <end position="241"/>
    </location>
</feature>
<accession>A0A1F2WFS0</accession>
<comment type="caution">
    <text evidence="20">The sequence shown here is derived from an EMBL/GenBank/DDBJ whole genome shotgun (WGS) entry which is preliminary data.</text>
</comment>
<dbReference type="GO" id="GO:0002939">
    <property type="term" value="P:tRNA N1-guanine methylation"/>
    <property type="evidence" value="ECO:0007669"/>
    <property type="project" value="TreeGrafter"/>
</dbReference>
<evidence type="ECO:0000256" key="11">
    <source>
        <dbReference type="ARBA" id="ARBA00022694"/>
    </source>
</evidence>
<evidence type="ECO:0000313" key="21">
    <source>
        <dbReference type="Proteomes" id="UP000177876"/>
    </source>
</evidence>
<dbReference type="Gene3D" id="3.40.1280.10">
    <property type="match status" value="1"/>
</dbReference>
<evidence type="ECO:0000256" key="5">
    <source>
        <dbReference type="ARBA" id="ARBA00012807"/>
    </source>
</evidence>
<dbReference type="InterPro" id="IPR002649">
    <property type="entry name" value="tRNA_m1G_MeTrfase_TrmD"/>
</dbReference>
<evidence type="ECO:0000256" key="2">
    <source>
        <dbReference type="ARBA" id="ARBA00004496"/>
    </source>
</evidence>
<dbReference type="EMBL" id="MELK01000052">
    <property type="protein sequence ID" value="OFW55708.1"/>
    <property type="molecule type" value="Genomic_DNA"/>
</dbReference>
<evidence type="ECO:0000256" key="7">
    <source>
        <dbReference type="ARBA" id="ARBA00022490"/>
    </source>
</evidence>
<organism evidence="20 21">
    <name type="scientific">Candidatus Solincola sediminis</name>
    <dbReference type="NCBI Taxonomy" id="1797199"/>
    <lineage>
        <taxon>Bacteria</taxon>
        <taxon>Bacillati</taxon>
        <taxon>Actinomycetota</taxon>
        <taxon>Candidatus Geothermincolia</taxon>
        <taxon>Candidatus Geothermincolales</taxon>
        <taxon>Candidatus Geothermincolaceae</taxon>
        <taxon>Candidatus Solincola</taxon>
    </lineage>
</organism>
<evidence type="ECO:0000256" key="18">
    <source>
        <dbReference type="SAM" id="MobiDB-lite"/>
    </source>
</evidence>
<dbReference type="PANTHER" id="PTHR46417">
    <property type="entry name" value="TRNA (GUANINE-N(1)-)-METHYLTRANSFERASE"/>
    <property type="match status" value="1"/>
</dbReference>
<dbReference type="PANTHER" id="PTHR46417:SF1">
    <property type="entry name" value="TRNA (GUANINE-N(1)-)-METHYLTRANSFERASE"/>
    <property type="match status" value="1"/>
</dbReference>
<gene>
    <name evidence="15" type="primary">trmD</name>
    <name evidence="20" type="ORF">A2Y75_05885</name>
</gene>
<evidence type="ECO:0000259" key="19">
    <source>
        <dbReference type="Pfam" id="PF01746"/>
    </source>
</evidence>
<dbReference type="NCBIfam" id="TIGR00088">
    <property type="entry name" value="trmD"/>
    <property type="match status" value="1"/>
</dbReference>
<comment type="subcellular location">
    <subcellularLocation>
        <location evidence="2 15 17">Cytoplasm</location>
    </subcellularLocation>
</comment>
<evidence type="ECO:0000256" key="4">
    <source>
        <dbReference type="ARBA" id="ARBA00011738"/>
    </source>
</evidence>
<evidence type="ECO:0000256" key="15">
    <source>
        <dbReference type="HAMAP-Rule" id="MF_00605"/>
    </source>
</evidence>
<comment type="similarity">
    <text evidence="3 15 17">Belongs to the RNA methyltransferase TrmD family.</text>
</comment>
<dbReference type="InterPro" id="IPR029026">
    <property type="entry name" value="tRNA_m1G_MTases_N"/>
</dbReference>
<evidence type="ECO:0000256" key="12">
    <source>
        <dbReference type="ARBA" id="ARBA00029736"/>
    </source>
</evidence>
<evidence type="ECO:0000256" key="10">
    <source>
        <dbReference type="ARBA" id="ARBA00022691"/>
    </source>
</evidence>
<keyword evidence="11 15" id="KW-0819">tRNA processing</keyword>
<evidence type="ECO:0000256" key="3">
    <source>
        <dbReference type="ARBA" id="ARBA00007630"/>
    </source>
</evidence>
<evidence type="ECO:0000256" key="9">
    <source>
        <dbReference type="ARBA" id="ARBA00022679"/>
    </source>
</evidence>
<comment type="catalytic activity">
    <reaction evidence="14 15 17">
        <text>guanosine(37) in tRNA + S-adenosyl-L-methionine = N(1)-methylguanosine(37) in tRNA + S-adenosyl-L-homocysteine + H(+)</text>
        <dbReference type="Rhea" id="RHEA:36899"/>
        <dbReference type="Rhea" id="RHEA-COMP:10145"/>
        <dbReference type="Rhea" id="RHEA-COMP:10147"/>
        <dbReference type="ChEBI" id="CHEBI:15378"/>
        <dbReference type="ChEBI" id="CHEBI:57856"/>
        <dbReference type="ChEBI" id="CHEBI:59789"/>
        <dbReference type="ChEBI" id="CHEBI:73542"/>
        <dbReference type="ChEBI" id="CHEBI:74269"/>
        <dbReference type="EC" id="2.1.1.228"/>
    </reaction>
</comment>
<dbReference type="SUPFAM" id="SSF75217">
    <property type="entry name" value="alpha/beta knot"/>
    <property type="match status" value="1"/>
</dbReference>